<protein>
    <submittedName>
        <fullName evidence="1">Uncharacterized protein</fullName>
    </submittedName>
</protein>
<evidence type="ECO:0000313" key="2">
    <source>
        <dbReference type="Proteomes" id="UP000245974"/>
    </source>
</evidence>
<sequence length="126" mass="13939">MINLRGIANGIINAINPDTPAILKVNEGYDTSASGTQIPKFVEQSIMIQLQSIETAALEHLNLVSQQGQFSYAYADGRISALRRSLGKGNEQLVFTPYGEDEPATWKVIKVIESYPSWVKVLICRQ</sequence>
<reference evidence="2" key="1">
    <citation type="submission" date="2018-03" db="EMBL/GenBank/DDBJ databases">
        <authorList>
            <person name="Blom J."/>
        </authorList>
    </citation>
    <scope>NUCLEOTIDE SEQUENCE [LARGE SCALE GENOMIC DNA]</scope>
    <source>
        <strain evidence="2">KPC-SM-21</strain>
    </source>
</reference>
<dbReference type="Proteomes" id="UP000245974">
    <property type="component" value="Unassembled WGS sequence"/>
</dbReference>
<dbReference type="RefSeq" id="WP_121974309.1">
    <property type="nucleotide sequence ID" value="NZ_OOGT01000086.1"/>
</dbReference>
<accession>A0A2U3MZK7</accession>
<dbReference type="InParanoid" id="A0A2U3MZK7"/>
<dbReference type="EMBL" id="OOGT01000086">
    <property type="protein sequence ID" value="SPL70860.1"/>
    <property type="molecule type" value="Genomic_DNA"/>
</dbReference>
<gene>
    <name evidence="1" type="ORF">KPC_2038</name>
</gene>
<dbReference type="AlphaFoldDB" id="A0A2U3MZK7"/>
<name>A0A2U3MZK7_9GAMM</name>
<keyword evidence="2" id="KW-1185">Reference proteome</keyword>
<evidence type="ECO:0000313" key="1">
    <source>
        <dbReference type="EMBL" id="SPL70860.1"/>
    </source>
</evidence>
<proteinExistence type="predicted"/>
<dbReference type="OrthoDB" id="5678529at2"/>
<organism evidence="1 2">
    <name type="scientific">Acinetobacter stercoris</name>
    <dbReference type="NCBI Taxonomy" id="2126983"/>
    <lineage>
        <taxon>Bacteria</taxon>
        <taxon>Pseudomonadati</taxon>
        <taxon>Pseudomonadota</taxon>
        <taxon>Gammaproteobacteria</taxon>
        <taxon>Moraxellales</taxon>
        <taxon>Moraxellaceae</taxon>
        <taxon>Acinetobacter</taxon>
    </lineage>
</organism>